<comment type="caution">
    <text evidence="1">The sequence shown here is derived from an EMBL/GenBank/DDBJ whole genome shotgun (WGS) entry which is preliminary data.</text>
</comment>
<dbReference type="EMBL" id="JAQQAF010000001">
    <property type="protein sequence ID" value="KAJ8509687.1"/>
    <property type="molecule type" value="Genomic_DNA"/>
</dbReference>
<dbReference type="Proteomes" id="UP001222027">
    <property type="component" value="Unassembled WGS sequence"/>
</dbReference>
<evidence type="ECO:0000313" key="1">
    <source>
        <dbReference type="EMBL" id="KAJ8509687.1"/>
    </source>
</evidence>
<gene>
    <name evidence="1" type="ORF">OPV22_000121</name>
</gene>
<organism evidence="1 2">
    <name type="scientific">Ensete ventricosum</name>
    <name type="common">Abyssinian banana</name>
    <name type="synonym">Musa ensete</name>
    <dbReference type="NCBI Taxonomy" id="4639"/>
    <lineage>
        <taxon>Eukaryota</taxon>
        <taxon>Viridiplantae</taxon>
        <taxon>Streptophyta</taxon>
        <taxon>Embryophyta</taxon>
        <taxon>Tracheophyta</taxon>
        <taxon>Spermatophyta</taxon>
        <taxon>Magnoliopsida</taxon>
        <taxon>Liliopsida</taxon>
        <taxon>Zingiberales</taxon>
        <taxon>Musaceae</taxon>
        <taxon>Ensete</taxon>
    </lineage>
</organism>
<name>A0AAV8RSG7_ENSVE</name>
<reference evidence="1 2" key="1">
    <citation type="submission" date="2022-12" db="EMBL/GenBank/DDBJ databases">
        <title>Chromosome-scale assembly of the Ensete ventricosum genome.</title>
        <authorList>
            <person name="Dussert Y."/>
            <person name="Stocks J."/>
            <person name="Wendawek A."/>
            <person name="Woldeyes F."/>
            <person name="Nichols R.A."/>
            <person name="Borrell J.S."/>
        </authorList>
    </citation>
    <scope>NUCLEOTIDE SEQUENCE [LARGE SCALE GENOMIC DNA]</scope>
    <source>
        <strain evidence="2">cv. Maze</strain>
        <tissue evidence="1">Seeds</tissue>
    </source>
</reference>
<proteinExistence type="predicted"/>
<evidence type="ECO:0000313" key="2">
    <source>
        <dbReference type="Proteomes" id="UP001222027"/>
    </source>
</evidence>
<accession>A0AAV8RSG7</accession>
<dbReference type="AlphaFoldDB" id="A0AAV8RSG7"/>
<keyword evidence="2" id="KW-1185">Reference proteome</keyword>
<protein>
    <submittedName>
        <fullName evidence="1">Uncharacterized protein</fullName>
    </submittedName>
</protein>
<sequence>MRRDQILEVNALASGLLFSLVAEGINSLTLPPLMIYVQLNTTVAKTVKSTLAMEQPPHPSQPVTGIVSGAAQIAYGAPTCQPAAVVIGAQEENAAEK</sequence>